<sequence length="235" mass="25895">MASDHEKIIAEIDTLYSQATFDVVKQALKQLKLKQQSLLDHAKFQEAASSAPSKPAHSSSTRPLVKLTTYAYDESEKYVKLYYTINGIQNLPAENVKSHFTEDSFDITVSDLDGKDYSISARGFVGPIDAENSVVKQKSDMLLVMMKKSKTGTWSELLKIVQSKKEAAKLKDSDPGMDASDPQAGLMNMMKKLYEEGDDETKRSLRKAWHESQNKKGGGGLGGGFGGGDMPDLDF</sequence>
<name>A0AC35EWV8_9BILA</name>
<protein>
    <submittedName>
        <fullName evidence="2">Calcyclin-binding protein</fullName>
    </submittedName>
</protein>
<proteinExistence type="predicted"/>
<accession>A0AC35EWV8</accession>
<evidence type="ECO:0000313" key="1">
    <source>
        <dbReference type="Proteomes" id="UP000887580"/>
    </source>
</evidence>
<dbReference type="WBParaSite" id="PS1159_v2.g10828.t1">
    <property type="protein sequence ID" value="PS1159_v2.g10828.t1"/>
    <property type="gene ID" value="PS1159_v2.g10828"/>
</dbReference>
<reference evidence="2" key="1">
    <citation type="submission" date="2022-11" db="UniProtKB">
        <authorList>
            <consortium name="WormBaseParasite"/>
        </authorList>
    </citation>
    <scope>IDENTIFICATION</scope>
</reference>
<evidence type="ECO:0000313" key="2">
    <source>
        <dbReference type="WBParaSite" id="PS1159_v2.g10828.t1"/>
    </source>
</evidence>
<dbReference type="Proteomes" id="UP000887580">
    <property type="component" value="Unplaced"/>
</dbReference>
<organism evidence="1 2">
    <name type="scientific">Panagrolaimus sp. PS1159</name>
    <dbReference type="NCBI Taxonomy" id="55785"/>
    <lineage>
        <taxon>Eukaryota</taxon>
        <taxon>Metazoa</taxon>
        <taxon>Ecdysozoa</taxon>
        <taxon>Nematoda</taxon>
        <taxon>Chromadorea</taxon>
        <taxon>Rhabditida</taxon>
        <taxon>Tylenchina</taxon>
        <taxon>Panagrolaimomorpha</taxon>
        <taxon>Panagrolaimoidea</taxon>
        <taxon>Panagrolaimidae</taxon>
        <taxon>Panagrolaimus</taxon>
    </lineage>
</organism>